<feature type="domain" description="Transposase TnpC homeodomain" evidence="3">
    <location>
        <begin position="46"/>
        <end position="125"/>
    </location>
</feature>
<dbReference type="Pfam" id="PF13007">
    <property type="entry name" value="LZ_Tnp_IS66"/>
    <property type="match status" value="1"/>
</dbReference>
<organism evidence="4 5">
    <name type="scientific">Halomonas colorata</name>
    <dbReference type="NCBI Taxonomy" id="2742615"/>
    <lineage>
        <taxon>Bacteria</taxon>
        <taxon>Pseudomonadati</taxon>
        <taxon>Pseudomonadota</taxon>
        <taxon>Gammaproteobacteria</taxon>
        <taxon>Oceanospirillales</taxon>
        <taxon>Halomonadaceae</taxon>
        <taxon>Halomonas</taxon>
    </lineage>
</organism>
<evidence type="ECO:0000256" key="1">
    <source>
        <dbReference type="SAM" id="Coils"/>
    </source>
</evidence>
<feature type="non-terminal residue" evidence="4">
    <location>
        <position position="125"/>
    </location>
</feature>
<sequence>MKSTTPPAQDISQLQRQVKAQQQEIAQLHRLMEKKEAQWEATKQSLYEQFRLALERQFGPSTEKYGIKQGDLLINEAELIVDDDEGAADEAPADVADGDASATPPDNVAPSANKRTRGGRVALPP</sequence>
<evidence type="ECO:0000259" key="3">
    <source>
        <dbReference type="Pfam" id="PF13007"/>
    </source>
</evidence>
<feature type="compositionally biased region" description="Acidic residues" evidence="2">
    <location>
        <begin position="83"/>
        <end position="92"/>
    </location>
</feature>
<evidence type="ECO:0000313" key="4">
    <source>
        <dbReference type="EMBL" id="MBE0465563.1"/>
    </source>
</evidence>
<keyword evidence="5" id="KW-1185">Reference proteome</keyword>
<feature type="region of interest" description="Disordered" evidence="2">
    <location>
        <begin position="83"/>
        <end position="125"/>
    </location>
</feature>
<dbReference type="InterPro" id="IPR024463">
    <property type="entry name" value="Transposase_TnpC_homeodom"/>
</dbReference>
<proteinExistence type="predicted"/>
<protein>
    <submittedName>
        <fullName evidence="4">IS66 family transposase</fullName>
    </submittedName>
</protein>
<gene>
    <name evidence="4" type="ORF">EI547_19315</name>
</gene>
<evidence type="ECO:0000313" key="5">
    <source>
        <dbReference type="Proteomes" id="UP001645038"/>
    </source>
</evidence>
<evidence type="ECO:0000256" key="2">
    <source>
        <dbReference type="SAM" id="MobiDB-lite"/>
    </source>
</evidence>
<dbReference type="Proteomes" id="UP001645038">
    <property type="component" value="Unassembled WGS sequence"/>
</dbReference>
<dbReference type="EMBL" id="RRZB01000152">
    <property type="protein sequence ID" value="MBE0465563.1"/>
    <property type="molecule type" value="Genomic_DNA"/>
</dbReference>
<reference evidence="4 5" key="1">
    <citation type="submission" date="2020-07" db="EMBL/GenBank/DDBJ databases">
        <title>Halophilic bacteria isolated from french cheeses.</title>
        <authorList>
            <person name="Kothe C.I."/>
            <person name="Farah-Kraiem B."/>
            <person name="Renault P."/>
            <person name="Dridi B."/>
        </authorList>
    </citation>
    <scope>NUCLEOTIDE SEQUENCE [LARGE SCALE GENOMIC DNA]</scope>
    <source>
        <strain evidence="4 5">FME20</strain>
    </source>
</reference>
<accession>A0ABR9G3S5</accession>
<dbReference type="RefSeq" id="WP_192539970.1">
    <property type="nucleotide sequence ID" value="NZ_RRZB01000152.1"/>
</dbReference>
<name>A0ABR9G3S5_9GAMM</name>
<keyword evidence="1" id="KW-0175">Coiled coil</keyword>
<comment type="caution">
    <text evidence="4">The sequence shown here is derived from an EMBL/GenBank/DDBJ whole genome shotgun (WGS) entry which is preliminary data.</text>
</comment>
<feature type="coiled-coil region" evidence="1">
    <location>
        <begin position="11"/>
        <end position="38"/>
    </location>
</feature>